<dbReference type="RefSeq" id="WP_182974309.1">
    <property type="nucleotide sequence ID" value="NZ_JABEQN010000014.1"/>
</dbReference>
<dbReference type="EMBL" id="JABEQN010000014">
    <property type="protein sequence ID" value="MBB2194374.1"/>
    <property type="molecule type" value="Genomic_DNA"/>
</dbReference>
<dbReference type="AlphaFoldDB" id="A0A7W4ILV6"/>
<comment type="caution">
    <text evidence="1">The sequence shown here is derived from an EMBL/GenBank/DDBJ whole genome shotgun (WGS) entry which is preliminary data.</text>
</comment>
<gene>
    <name evidence="2" type="ORF">HLH25_12145</name>
    <name evidence="1" type="ORF">HLH26_11865</name>
</gene>
<evidence type="ECO:0000313" key="3">
    <source>
        <dbReference type="Proteomes" id="UP000540490"/>
    </source>
</evidence>
<dbReference type="Proteomes" id="UP000540490">
    <property type="component" value="Unassembled WGS sequence"/>
</dbReference>
<protein>
    <submittedName>
        <fullName evidence="1">Uncharacterized protein</fullName>
    </submittedName>
</protein>
<accession>A0A7W4ILV6</accession>
<proteinExistence type="predicted"/>
<evidence type="ECO:0000313" key="4">
    <source>
        <dbReference type="Proteomes" id="UP000561077"/>
    </source>
</evidence>
<sequence length="61" mass="6614">MLDVRTASARIWCERLDPSHLLANGTSGRSEDDAGAIVRAKLFGMALLMPELLISKMLAAE</sequence>
<dbReference type="Proteomes" id="UP000561077">
    <property type="component" value="Unassembled WGS sequence"/>
</dbReference>
<dbReference type="EMBL" id="JABEQO010000014">
    <property type="protein sequence ID" value="MBB2165217.1"/>
    <property type="molecule type" value="Genomic_DNA"/>
</dbReference>
<evidence type="ECO:0000313" key="1">
    <source>
        <dbReference type="EMBL" id="MBB2165217.1"/>
    </source>
</evidence>
<organism evidence="1 4">
    <name type="scientific">Gluconacetobacter dulcium</name>
    <dbReference type="NCBI Taxonomy" id="2729096"/>
    <lineage>
        <taxon>Bacteria</taxon>
        <taxon>Pseudomonadati</taxon>
        <taxon>Pseudomonadota</taxon>
        <taxon>Alphaproteobacteria</taxon>
        <taxon>Acetobacterales</taxon>
        <taxon>Acetobacteraceae</taxon>
        <taxon>Gluconacetobacter</taxon>
    </lineage>
</organism>
<reference evidence="3 4" key="1">
    <citation type="submission" date="2020-04" db="EMBL/GenBank/DDBJ databases">
        <title>Description of novel Gluconacetobacter.</title>
        <authorList>
            <person name="Sombolestani A."/>
        </authorList>
    </citation>
    <scope>NUCLEOTIDE SEQUENCE [LARGE SCALE GENOMIC DNA]</scope>
    <source>
        <strain evidence="2 3">LMG 1728</strain>
        <strain evidence="1 4">LMG 1731</strain>
    </source>
</reference>
<keyword evidence="3" id="KW-1185">Reference proteome</keyword>
<evidence type="ECO:0000313" key="2">
    <source>
        <dbReference type="EMBL" id="MBB2194374.1"/>
    </source>
</evidence>
<name>A0A7W4ILV6_9PROT</name>